<dbReference type="HOGENOM" id="CLU_1256107_0_0_1"/>
<gene>
    <name evidence="2" type="ORF">GALMADRAFT_1317728</name>
</gene>
<feature type="domain" description="Amidohydrolase 3" evidence="1">
    <location>
        <begin position="7"/>
        <end position="207"/>
    </location>
</feature>
<dbReference type="EMBL" id="KL142375">
    <property type="protein sequence ID" value="KDR78374.1"/>
    <property type="molecule type" value="Genomic_DNA"/>
</dbReference>
<dbReference type="Gene3D" id="3.10.310.70">
    <property type="match status" value="1"/>
</dbReference>
<evidence type="ECO:0000313" key="2">
    <source>
        <dbReference type="EMBL" id="KDR78374.1"/>
    </source>
</evidence>
<dbReference type="AlphaFoldDB" id="A0A067TEQ8"/>
<reference evidence="3" key="1">
    <citation type="journal article" date="2014" name="Proc. Natl. Acad. Sci. U.S.A.">
        <title>Extensive sampling of basidiomycete genomes demonstrates inadequacy of the white-rot/brown-rot paradigm for wood decay fungi.</title>
        <authorList>
            <person name="Riley R."/>
            <person name="Salamov A.A."/>
            <person name="Brown D.W."/>
            <person name="Nagy L.G."/>
            <person name="Floudas D."/>
            <person name="Held B.W."/>
            <person name="Levasseur A."/>
            <person name="Lombard V."/>
            <person name="Morin E."/>
            <person name="Otillar R."/>
            <person name="Lindquist E.A."/>
            <person name="Sun H."/>
            <person name="LaButti K.M."/>
            <person name="Schmutz J."/>
            <person name="Jabbour D."/>
            <person name="Luo H."/>
            <person name="Baker S.E."/>
            <person name="Pisabarro A.G."/>
            <person name="Walton J.D."/>
            <person name="Blanchette R.A."/>
            <person name="Henrissat B."/>
            <person name="Martin F."/>
            <person name="Cullen D."/>
            <person name="Hibbett D.S."/>
            <person name="Grigoriev I.V."/>
        </authorList>
    </citation>
    <scope>NUCLEOTIDE SEQUENCE [LARGE SCALE GENOMIC DNA]</scope>
    <source>
        <strain evidence="3">CBS 339.88</strain>
    </source>
</reference>
<proteinExistence type="predicted"/>
<dbReference type="Gene3D" id="3.20.20.140">
    <property type="entry name" value="Metal-dependent hydrolases"/>
    <property type="match status" value="1"/>
</dbReference>
<dbReference type="PANTHER" id="PTHR22642">
    <property type="entry name" value="IMIDAZOLONEPROPIONASE"/>
    <property type="match status" value="1"/>
</dbReference>
<dbReference type="Pfam" id="PF07969">
    <property type="entry name" value="Amidohydro_3"/>
    <property type="match status" value="1"/>
</dbReference>
<evidence type="ECO:0000259" key="1">
    <source>
        <dbReference type="Pfam" id="PF07969"/>
    </source>
</evidence>
<dbReference type="Proteomes" id="UP000027222">
    <property type="component" value="Unassembled WGS sequence"/>
</dbReference>
<keyword evidence="3" id="KW-1185">Reference proteome</keyword>
<evidence type="ECO:0000313" key="3">
    <source>
        <dbReference type="Proteomes" id="UP000027222"/>
    </source>
</evidence>
<dbReference type="STRING" id="685588.A0A067TEQ8"/>
<dbReference type="InterPro" id="IPR013108">
    <property type="entry name" value="Amidohydro_3"/>
</dbReference>
<name>A0A067TEQ8_GALM3</name>
<dbReference type="PANTHER" id="PTHR22642:SF2">
    <property type="entry name" value="PROTEIN LONG AFTER FAR-RED 3"/>
    <property type="match status" value="1"/>
</dbReference>
<dbReference type="OrthoDB" id="3501663at2759"/>
<sequence length="220" mass="25233">MPWADLDADPLLKDRLISLSRVDGHARWVSSAVLRLLPDLPDSVDGGSIIRDNKGKPTGIFVDNAMNLVPIPPWSEMQMSEFFDVTMKEALSYGLTSIHDADTNPDRIKFFRKMADAGDLPIRFYLMGYVASEEYWGNQIPRLINYGKHERLNLRSVKLFADGELGSWGAALLEPYSDDPETRGLMRSSEGTLEKLLRQFWKDEYPLRWRQSKPCCPRYF</sequence>
<protein>
    <recommendedName>
        <fullName evidence="1">Amidohydrolase 3 domain-containing protein</fullName>
    </recommendedName>
</protein>
<organism evidence="2 3">
    <name type="scientific">Galerina marginata (strain CBS 339.88)</name>
    <dbReference type="NCBI Taxonomy" id="685588"/>
    <lineage>
        <taxon>Eukaryota</taxon>
        <taxon>Fungi</taxon>
        <taxon>Dikarya</taxon>
        <taxon>Basidiomycota</taxon>
        <taxon>Agaricomycotina</taxon>
        <taxon>Agaricomycetes</taxon>
        <taxon>Agaricomycetidae</taxon>
        <taxon>Agaricales</taxon>
        <taxon>Agaricineae</taxon>
        <taxon>Strophariaceae</taxon>
        <taxon>Galerina</taxon>
    </lineage>
</organism>
<accession>A0A067TEQ8</accession>